<dbReference type="EMBL" id="OZ035845">
    <property type="protein sequence ID" value="CAL1599836.1"/>
    <property type="molecule type" value="Genomic_DNA"/>
</dbReference>
<dbReference type="EC" id="3.1.3.16" evidence="7"/>
<dbReference type="GO" id="GO:0004722">
    <property type="term" value="F:protein serine/threonine phosphatase activity"/>
    <property type="evidence" value="ECO:0007669"/>
    <property type="project" value="UniProtKB-EC"/>
</dbReference>
<dbReference type="PRINTS" id="PR01908">
    <property type="entry name" value="ADSPHPHTASE"/>
</dbReference>
<evidence type="ECO:0000259" key="9">
    <source>
        <dbReference type="PROSITE" id="PS50056"/>
    </source>
</evidence>
<evidence type="ECO:0000256" key="2">
    <source>
        <dbReference type="ARBA" id="ARBA00022801"/>
    </source>
</evidence>
<dbReference type="PROSITE" id="PS00383">
    <property type="entry name" value="TYR_PHOSPHATASE_1"/>
    <property type="match status" value="1"/>
</dbReference>
<evidence type="ECO:0000256" key="5">
    <source>
        <dbReference type="ARBA" id="ARBA00048336"/>
    </source>
</evidence>
<keyword evidence="11" id="KW-1185">Reference proteome</keyword>
<dbReference type="GO" id="GO:0004725">
    <property type="term" value="F:protein tyrosine phosphatase activity"/>
    <property type="evidence" value="ECO:0007669"/>
    <property type="project" value="UniProtKB-EC"/>
</dbReference>
<keyword evidence="2 7" id="KW-0378">Hydrolase</keyword>
<dbReference type="SUPFAM" id="SSF52799">
    <property type="entry name" value="(Phosphotyrosine protein) phosphatases II"/>
    <property type="match status" value="1"/>
</dbReference>
<evidence type="ECO:0000256" key="1">
    <source>
        <dbReference type="ARBA" id="ARBA00008601"/>
    </source>
</evidence>
<dbReference type="InterPro" id="IPR016130">
    <property type="entry name" value="Tyr_Pase_AS"/>
</dbReference>
<dbReference type="GO" id="GO:0005737">
    <property type="term" value="C:cytoplasm"/>
    <property type="evidence" value="ECO:0007669"/>
    <property type="project" value="TreeGrafter"/>
</dbReference>
<dbReference type="PROSITE" id="PS50056">
    <property type="entry name" value="TYR_PHOSPHATASE_2"/>
    <property type="match status" value="1"/>
</dbReference>
<dbReference type="SMART" id="SM00195">
    <property type="entry name" value="DSPc"/>
    <property type="match status" value="1"/>
</dbReference>
<dbReference type="PANTHER" id="PTHR45682:SF10">
    <property type="entry name" value="DUAL SPECIFICITY PROTEIN PHOSPHATASE 13 ISOFORM B"/>
    <property type="match status" value="1"/>
</dbReference>
<comment type="catalytic activity">
    <reaction evidence="5 7">
        <text>O-phospho-L-threonyl-[protein] + H2O = L-threonyl-[protein] + phosphate</text>
        <dbReference type="Rhea" id="RHEA:47004"/>
        <dbReference type="Rhea" id="RHEA-COMP:11060"/>
        <dbReference type="Rhea" id="RHEA-COMP:11605"/>
        <dbReference type="ChEBI" id="CHEBI:15377"/>
        <dbReference type="ChEBI" id="CHEBI:30013"/>
        <dbReference type="ChEBI" id="CHEBI:43474"/>
        <dbReference type="ChEBI" id="CHEBI:61977"/>
        <dbReference type="EC" id="3.1.3.16"/>
    </reaction>
</comment>
<evidence type="ECO:0000256" key="3">
    <source>
        <dbReference type="ARBA" id="ARBA00022912"/>
    </source>
</evidence>
<dbReference type="PRINTS" id="PR01909">
    <property type="entry name" value="ADSPHPHTASEA"/>
</dbReference>
<dbReference type="InterPro" id="IPR020422">
    <property type="entry name" value="TYR_PHOSPHATASE_DUAL_dom"/>
</dbReference>
<evidence type="ECO:0000313" key="11">
    <source>
        <dbReference type="Proteomes" id="UP001497482"/>
    </source>
</evidence>
<comment type="catalytic activity">
    <reaction evidence="4 7">
        <text>O-phospho-L-seryl-[protein] + H2O = L-seryl-[protein] + phosphate</text>
        <dbReference type="Rhea" id="RHEA:20629"/>
        <dbReference type="Rhea" id="RHEA-COMP:9863"/>
        <dbReference type="Rhea" id="RHEA-COMP:11604"/>
        <dbReference type="ChEBI" id="CHEBI:15377"/>
        <dbReference type="ChEBI" id="CHEBI:29999"/>
        <dbReference type="ChEBI" id="CHEBI:43474"/>
        <dbReference type="ChEBI" id="CHEBI:83421"/>
        <dbReference type="EC" id="3.1.3.16"/>
    </reaction>
</comment>
<evidence type="ECO:0000256" key="6">
    <source>
        <dbReference type="PIRSR" id="PIRSR620405-1"/>
    </source>
</evidence>
<organism evidence="10 11">
    <name type="scientific">Knipowitschia caucasica</name>
    <name type="common">Caucasian dwarf goby</name>
    <name type="synonym">Pomatoschistus caucasicus</name>
    <dbReference type="NCBI Taxonomy" id="637954"/>
    <lineage>
        <taxon>Eukaryota</taxon>
        <taxon>Metazoa</taxon>
        <taxon>Chordata</taxon>
        <taxon>Craniata</taxon>
        <taxon>Vertebrata</taxon>
        <taxon>Euteleostomi</taxon>
        <taxon>Actinopterygii</taxon>
        <taxon>Neopterygii</taxon>
        <taxon>Teleostei</taxon>
        <taxon>Neoteleostei</taxon>
        <taxon>Acanthomorphata</taxon>
        <taxon>Gobiaria</taxon>
        <taxon>Gobiiformes</taxon>
        <taxon>Gobioidei</taxon>
        <taxon>Gobiidae</taxon>
        <taxon>Gobiinae</taxon>
        <taxon>Knipowitschia</taxon>
    </lineage>
</organism>
<comment type="function">
    <text evidence="7">Dual specificity phosphatase able to dephosphorylate phosphotyrosine, phosphoserine and phosphothreonine residues, with a preference for phosphotyrosine as a substrate.</text>
</comment>
<dbReference type="PANTHER" id="PTHR45682">
    <property type="entry name" value="AGAP008228-PA"/>
    <property type="match status" value="1"/>
</dbReference>
<dbReference type="AlphaFoldDB" id="A0AAV2LC73"/>
<dbReference type="InterPro" id="IPR000340">
    <property type="entry name" value="Dual-sp_phosphatase_cat-dom"/>
</dbReference>
<protein>
    <recommendedName>
        <fullName evidence="7">Dual specificity protein phosphatase</fullName>
        <ecNumber evidence="7">3.1.3.16</ecNumber>
        <ecNumber evidence="7">3.1.3.48</ecNumber>
    </recommendedName>
</protein>
<dbReference type="Gene3D" id="3.90.190.10">
    <property type="entry name" value="Protein tyrosine phosphatase superfamily"/>
    <property type="match status" value="1"/>
</dbReference>
<feature type="active site" description="Phosphocysteine intermediate" evidence="6">
    <location>
        <position position="121"/>
    </location>
</feature>
<evidence type="ECO:0000259" key="8">
    <source>
        <dbReference type="PROSITE" id="PS50054"/>
    </source>
</evidence>
<dbReference type="PROSITE" id="PS50054">
    <property type="entry name" value="TYR_PHOSPHATASE_DUAL"/>
    <property type="match status" value="1"/>
</dbReference>
<name>A0AAV2LC73_KNICA</name>
<dbReference type="EC" id="3.1.3.48" evidence="7"/>
<dbReference type="GO" id="GO:0008138">
    <property type="term" value="F:protein tyrosine/serine/threonine phosphatase activity"/>
    <property type="evidence" value="ECO:0007669"/>
    <property type="project" value="UniProtKB-UniRule"/>
</dbReference>
<dbReference type="InterPro" id="IPR020405">
    <property type="entry name" value="Atypical_DUSP_subfamA"/>
</dbReference>
<feature type="domain" description="Tyrosine-protein phosphatase" evidence="8">
    <location>
        <begin position="28"/>
        <end position="176"/>
    </location>
</feature>
<accession>A0AAV2LC73</accession>
<evidence type="ECO:0000313" key="10">
    <source>
        <dbReference type="EMBL" id="CAL1599836.1"/>
    </source>
</evidence>
<comment type="catalytic activity">
    <reaction evidence="7">
        <text>O-phospho-L-tyrosyl-[protein] + H2O = L-tyrosyl-[protein] + phosphate</text>
        <dbReference type="Rhea" id="RHEA:10684"/>
        <dbReference type="Rhea" id="RHEA-COMP:10136"/>
        <dbReference type="Rhea" id="RHEA-COMP:20101"/>
        <dbReference type="ChEBI" id="CHEBI:15377"/>
        <dbReference type="ChEBI" id="CHEBI:43474"/>
        <dbReference type="ChEBI" id="CHEBI:46858"/>
        <dbReference type="ChEBI" id="CHEBI:61978"/>
        <dbReference type="EC" id="3.1.3.48"/>
    </reaction>
</comment>
<proteinExistence type="inferred from homology"/>
<feature type="domain" description="Tyrosine specific protein phosphatases" evidence="9">
    <location>
        <begin position="98"/>
        <end position="155"/>
    </location>
</feature>
<keyword evidence="3 7" id="KW-0904">Protein phosphatase</keyword>
<dbReference type="InterPro" id="IPR000387">
    <property type="entry name" value="Tyr_Pase_dom"/>
</dbReference>
<sequence length="176" mass="19122">MGGEEGGYEAPPTCALLDVLLKNRHDTGAVNQVWPGLYLSNARVAKDKALLQDLGVTHIVNAAHGTGRVDTGPGYYGDTGVVYLGVEADDRKDFDISVFFTETAEFIHSALSQKGVVLVHCARGISRSAALVVSFLMLRRDLSLMEALQTVRAHRHIFPNAGFLQQLRALDTALHH</sequence>
<gene>
    <name evidence="10" type="ORF">KC01_LOCUS28033</name>
</gene>
<reference evidence="10 11" key="1">
    <citation type="submission" date="2024-04" db="EMBL/GenBank/DDBJ databases">
        <authorList>
            <person name="Waldvogel A.-M."/>
            <person name="Schoenle A."/>
        </authorList>
    </citation>
    <scope>NUCLEOTIDE SEQUENCE [LARGE SCALE GENOMIC DNA]</scope>
</reference>
<evidence type="ECO:0000256" key="4">
    <source>
        <dbReference type="ARBA" id="ARBA00047761"/>
    </source>
</evidence>
<dbReference type="Pfam" id="PF00782">
    <property type="entry name" value="DSPc"/>
    <property type="match status" value="1"/>
</dbReference>
<dbReference type="InterPro" id="IPR029021">
    <property type="entry name" value="Prot-tyrosine_phosphatase-like"/>
</dbReference>
<dbReference type="GO" id="GO:0043409">
    <property type="term" value="P:negative regulation of MAPK cascade"/>
    <property type="evidence" value="ECO:0007669"/>
    <property type="project" value="TreeGrafter"/>
</dbReference>
<dbReference type="Proteomes" id="UP001497482">
    <property type="component" value="Chromosome 23"/>
</dbReference>
<comment type="similarity">
    <text evidence="1 7">Belongs to the protein-tyrosine phosphatase family. Non-receptor class dual specificity subfamily.</text>
</comment>
<dbReference type="GO" id="GO:0033549">
    <property type="term" value="F:MAP kinase phosphatase activity"/>
    <property type="evidence" value="ECO:0007669"/>
    <property type="project" value="TreeGrafter"/>
</dbReference>
<dbReference type="CDD" id="cd14515">
    <property type="entry name" value="DUSP3-like"/>
    <property type="match status" value="1"/>
</dbReference>
<evidence type="ECO:0000256" key="7">
    <source>
        <dbReference type="RuleBase" id="RU366038"/>
    </source>
</evidence>